<dbReference type="PANTHER" id="PTHR11703">
    <property type="entry name" value="DEOXYHYPUSINE SYNTHASE"/>
    <property type="match status" value="1"/>
</dbReference>
<evidence type="ECO:0000256" key="1">
    <source>
        <dbReference type="ARBA" id="ARBA00009892"/>
    </source>
</evidence>
<dbReference type="GO" id="GO:0005737">
    <property type="term" value="C:cytoplasm"/>
    <property type="evidence" value="ECO:0007669"/>
    <property type="project" value="TreeGrafter"/>
</dbReference>
<dbReference type="EC" id="2.5.1.46" evidence="3"/>
<protein>
    <submittedName>
        <fullName evidence="3">Deoxyhypusine synthase-like protein (Dys1)</fullName>
        <ecNumber evidence="3">2.5.1.46</ecNumber>
    </submittedName>
</protein>
<comment type="similarity">
    <text evidence="1">Belongs to the deoxyhypusine synthase family.</text>
</comment>
<dbReference type="Pfam" id="PF01916">
    <property type="entry name" value="DS"/>
    <property type="match status" value="1"/>
</dbReference>
<keyword evidence="2 3" id="KW-0808">Transferase</keyword>
<dbReference type="Gene3D" id="3.40.910.10">
    <property type="entry name" value="Deoxyhypusine synthase"/>
    <property type="match status" value="1"/>
</dbReference>
<dbReference type="SUPFAM" id="SSF52467">
    <property type="entry name" value="DHS-like NAD/FAD-binding domain"/>
    <property type="match status" value="1"/>
</dbReference>
<sequence length="358" mass="39941">MKKNKIPELPSTEFTTSQLRRKKELMSKEVQQIIINESGNLIKLIDAYAKSSFQARNLGLASQLYYKQSLTPTGIIWSLAGSLFGAGLRQITIDAIRNNLVDVLVCTGALFEQDMLEALGHKHYVCDPEQDDQELQSLGIDRVYDHLLDEMGLRQVDLTFKKIAAEMPEGHYSSRGFMEFTGGWMSNAQGVTDSVMQAAYEKKVPIFIPAINDSSIGIGLAMHQNEKQNTMSIDSIKDLRELAYLKSECGGTGIIVVGGGVPKNYSQDAVVAAEMLGYEVDKHKFGIQISTADVRDGGLSGSTLKEAISWGKNDKEIEEVMVWGEATVYFPLLVGYVRHKLRDQRRKDRQFTNIFKSK</sequence>
<gene>
    <name evidence="3" type="primary">dys1</name>
</gene>
<proteinExistence type="inferred from homology"/>
<dbReference type="GO" id="GO:0034038">
    <property type="term" value="F:deoxyhypusine synthase activity"/>
    <property type="evidence" value="ECO:0007669"/>
    <property type="project" value="UniProtKB-EC"/>
</dbReference>
<evidence type="ECO:0000313" key="3">
    <source>
        <dbReference type="EMBL" id="AIE97417.1"/>
    </source>
</evidence>
<evidence type="ECO:0000256" key="2">
    <source>
        <dbReference type="ARBA" id="ARBA00022679"/>
    </source>
</evidence>
<dbReference type="AlphaFoldDB" id="A0A075G6S4"/>
<reference evidence="3" key="1">
    <citation type="journal article" date="2014" name="Genome Biol. Evol.">
        <title>Pangenome evidence for extensive interdomain horizontal transfer affecting lineage core and shell genes in uncultured planktonic thaumarchaeota and euryarchaeota.</title>
        <authorList>
            <person name="Deschamps P."/>
            <person name="Zivanovic Y."/>
            <person name="Moreira D."/>
            <person name="Rodriguez-Valera F."/>
            <person name="Lopez-Garcia P."/>
        </authorList>
    </citation>
    <scope>NUCLEOTIDE SEQUENCE</scope>
</reference>
<dbReference type="EMBL" id="KF900507">
    <property type="protein sequence ID" value="AIE97417.1"/>
    <property type="molecule type" value="Genomic_DNA"/>
</dbReference>
<dbReference type="InterPro" id="IPR029035">
    <property type="entry name" value="DHS-like_NAD/FAD-binding_dom"/>
</dbReference>
<name>A0A075G6S4_9EURY</name>
<organism evidence="3">
    <name type="scientific">uncultured marine group II/III euryarchaeote AD1000_99_D12</name>
    <dbReference type="NCBI Taxonomy" id="1457831"/>
    <lineage>
        <taxon>Archaea</taxon>
        <taxon>Methanobacteriati</taxon>
        <taxon>Methanobacteriota</taxon>
        <taxon>environmental samples</taxon>
    </lineage>
</organism>
<dbReference type="PANTHER" id="PTHR11703:SF2">
    <property type="entry name" value="DEOXYHYPUSINE SYNTHASE-LIKE PROTEIN"/>
    <property type="match status" value="1"/>
</dbReference>
<dbReference type="InterPro" id="IPR002773">
    <property type="entry name" value="Deoxyhypusine_synthase"/>
</dbReference>
<accession>A0A075G6S4</accession>
<dbReference type="InterPro" id="IPR036982">
    <property type="entry name" value="Deoxyhypusine_synthase_sf"/>
</dbReference>